<dbReference type="GO" id="GO:0043138">
    <property type="term" value="F:3'-5' DNA helicase activity"/>
    <property type="evidence" value="ECO:0007669"/>
    <property type="project" value="TreeGrafter"/>
</dbReference>
<feature type="compositionally biased region" description="Polar residues" evidence="1">
    <location>
        <begin position="144"/>
        <end position="161"/>
    </location>
</feature>
<dbReference type="CDD" id="cd18785">
    <property type="entry name" value="SF2_C"/>
    <property type="match status" value="1"/>
</dbReference>
<dbReference type="Gene3D" id="3.40.50.300">
    <property type="entry name" value="P-loop containing nucleotide triphosphate hydrolases"/>
    <property type="match status" value="1"/>
</dbReference>
<keyword evidence="3" id="KW-0378">Hydrolase</keyword>
<accession>A0AA43KEN4</accession>
<dbReference type="EMBL" id="JANQDL010000060">
    <property type="protein sequence ID" value="MDH6063806.1"/>
    <property type="molecule type" value="Genomic_DNA"/>
</dbReference>
<dbReference type="PROSITE" id="PS51194">
    <property type="entry name" value="HELICASE_CTER"/>
    <property type="match status" value="1"/>
</dbReference>
<dbReference type="PANTHER" id="PTHR47957:SF3">
    <property type="entry name" value="ATP-DEPENDENT HELICASE HRQ1"/>
    <property type="match status" value="1"/>
</dbReference>
<dbReference type="NCBIfam" id="NF038325">
    <property type="entry name" value="DISARM_DrmAS"/>
    <property type="match status" value="1"/>
</dbReference>
<dbReference type="InterPro" id="IPR001650">
    <property type="entry name" value="Helicase_C-like"/>
</dbReference>
<gene>
    <name evidence="3" type="primary">drmA</name>
    <name evidence="3" type="ORF">NWP23_08515</name>
</gene>
<name>A0AA43KEN4_9CYAN</name>
<dbReference type="GO" id="GO:0006289">
    <property type="term" value="P:nucleotide-excision repair"/>
    <property type="evidence" value="ECO:0007669"/>
    <property type="project" value="TreeGrafter"/>
</dbReference>
<feature type="region of interest" description="Disordered" evidence="1">
    <location>
        <begin position="130"/>
        <end position="161"/>
    </location>
</feature>
<evidence type="ECO:0000313" key="4">
    <source>
        <dbReference type="Proteomes" id="UP001159370"/>
    </source>
</evidence>
<dbReference type="Proteomes" id="UP001159370">
    <property type="component" value="Unassembled WGS sequence"/>
</dbReference>
<organism evidence="3 4">
    <name type="scientific">Umezakia ovalisporum FSS-62</name>
    <dbReference type="NCBI Taxonomy" id="2971776"/>
    <lineage>
        <taxon>Bacteria</taxon>
        <taxon>Bacillati</taxon>
        <taxon>Cyanobacteriota</taxon>
        <taxon>Cyanophyceae</taxon>
        <taxon>Nostocales</taxon>
        <taxon>Nodulariaceae</taxon>
        <taxon>Umezakia</taxon>
    </lineage>
</organism>
<dbReference type="Pfam" id="PF00271">
    <property type="entry name" value="Helicase_C"/>
    <property type="match status" value="1"/>
</dbReference>
<dbReference type="SMART" id="SM00490">
    <property type="entry name" value="HELICc"/>
    <property type="match status" value="1"/>
</dbReference>
<feature type="domain" description="Helicase C-terminal" evidence="2">
    <location>
        <begin position="841"/>
        <end position="1028"/>
    </location>
</feature>
<dbReference type="AlphaFoldDB" id="A0AA43KEN4"/>
<dbReference type="PANTHER" id="PTHR47957">
    <property type="entry name" value="ATP-DEPENDENT HELICASE HRQ1"/>
    <property type="match status" value="1"/>
</dbReference>
<dbReference type="InterPro" id="IPR027417">
    <property type="entry name" value="P-loop_NTPase"/>
</dbReference>
<evidence type="ECO:0000259" key="2">
    <source>
        <dbReference type="PROSITE" id="PS51194"/>
    </source>
</evidence>
<comment type="caution">
    <text evidence="3">The sequence shown here is derived from an EMBL/GenBank/DDBJ whole genome shotgun (WGS) entry which is preliminary data.</text>
</comment>
<evidence type="ECO:0000256" key="1">
    <source>
        <dbReference type="SAM" id="MobiDB-lite"/>
    </source>
</evidence>
<reference evidence="3 4" key="1">
    <citation type="journal article" date="2023" name="J. Phycol.">
        <title>Chrysosporum ovalisporum is synonymous with the true-branching cyanobacterium Umezakia natans (Nostocales/Aphanizomenonaceae).</title>
        <authorList>
            <person name="McGregor G.B."/>
            <person name="Sendall B.C."/>
            <person name="Niiyama Y."/>
            <person name="Tuji A."/>
            <person name="Willis A."/>
        </authorList>
    </citation>
    <scope>NUCLEOTIDE SEQUENCE [LARGE SCALE GENOMIC DNA]</scope>
    <source>
        <strain evidence="3 4">FSS-62</strain>
    </source>
</reference>
<dbReference type="SUPFAM" id="SSF52540">
    <property type="entry name" value="P-loop containing nucleoside triphosphate hydrolases"/>
    <property type="match status" value="1"/>
</dbReference>
<evidence type="ECO:0000313" key="3">
    <source>
        <dbReference type="EMBL" id="MDH6063806.1"/>
    </source>
</evidence>
<keyword evidence="3" id="KW-0067">ATP-binding</keyword>
<keyword evidence="3" id="KW-0547">Nucleotide-binding</keyword>
<sequence length="1159" mass="130146">MNKEKYTTSPQVRSHLIEVLELDLIGPTPQNQDYAEEILDQPPSKYYLTGFLVPHGVPISQRSDDSSDDDIDLISDKISSEDENIPEKTFAKKAYFPSSIGLSFLLQENVNFLDVTIQWGDYLELKHNPTPTENHLNEKETTSSDKQPPNTHHQKPVNLSGSWKRIPREAKIPVSLTELFSNYNQLPKIIPIPDTDGLQLVVSLRPVSNNNLIPPGTGSVSVFLVNNRFSTPENNKDTTYTFQTCLTIHTPQPLVPRPNLRGGNNEDWDENVADLQYRHDYEYAVGHNVSVIALTDTNGNCQQVSTAWIPKADVEKVIPTQVNNVELNMEALAHASTPQALQKMLFPLVDAYNQWIAQQTSEFSTQSTGQDETFNLLIRNCQIANQRIHAGILALQDPQIFTAFSMANKAIATAIRQRNTHNKNITPSSVAPPQWRLFQLAFLLMNLVGIAQGESSHRPVVDLLFFPTGGGKTEAYLGIAAFTLVLRRLRYPGVKSAGVSVLMRYTLRLLTLDQLGRGATMICALELERRKNPQQLGTWPFEIGLWVGEKATPNRMGQAGERNENSARERTIAFQHDNSTKAPSPIPIENCPWCGTKLKPICFQLKPTPQRPINLEITCCNRSCDFHGDSSLPIVAVDEVIYRRLPCFIISTVDKFAMLPWVGETGTLFGKVDRHDQDGFYGPTQLNKGKPLGNYLPPPDLIIQDELHLISGPLGTMVGLYETAIDALSTQQKNNHKILPKIIASTATVRRANKQIQALFGRNEVSIFPPPGPDRRDSFFAKTVPITEKNGRTYVGIAAQGRSAKVVLLRTYLALLGAAQKQWLNLGGNKNPENPADPYMTLLGYFNSLQELGGSRRIVEDEVKSRLAYHSRRRRVNETSGLFADREIDDEPEELTSRITTNQIANTKRRMELTFSQEEKIDVVLATNMISVGLDITRLGLMVVLGQPKTAAEYIQATSRVGRDDQKPGLVITLLNIHRPRDRSHYERFCAWHATFYRDVEASSVTPFSPRAIDRGLAAITVALARLGHPGMTAPTHAFNITKYRQELNFVIDTIAQRAQLCKNQENDSEQTRQKVAARVKELLDLWNSTADEKNRLQYQREVGEAPPLIFNPLDPELDNQPPEIKKRFKAQRSLRDVEPMVNLRLINFHGQEIEESQT</sequence>
<protein>
    <submittedName>
        <fullName evidence="3">DISARM system helicase DrmA</fullName>
    </submittedName>
</protein>
<proteinExistence type="predicted"/>
<dbReference type="RefSeq" id="WP_280700647.1">
    <property type="nucleotide sequence ID" value="NZ_JANQDL010000060.1"/>
</dbReference>
<dbReference type="GO" id="GO:0036297">
    <property type="term" value="P:interstrand cross-link repair"/>
    <property type="evidence" value="ECO:0007669"/>
    <property type="project" value="TreeGrafter"/>
</dbReference>
<keyword evidence="3" id="KW-0347">Helicase</keyword>